<accession>A0A0U3HH66</accession>
<sequence length="138" mass="14406">MHTPLDDSPRAASAAPRPRTPAWPVAAVLDVAVVLLFAALGRRAHALDPLGVLETAWPFLAGLALGWAAWRLPRAPFAPWPQGVALWATTVAAGMVLRALTGQGTAPSFVLVTLGVLGALLLGTRLAVRLLARVRRGG</sequence>
<dbReference type="Pfam" id="PF11255">
    <property type="entry name" value="DUF3054"/>
    <property type="match status" value="1"/>
</dbReference>
<dbReference type="AlphaFoldDB" id="A0A0U3HH66"/>
<evidence type="ECO:0000313" key="3">
    <source>
        <dbReference type="EMBL" id="GEO92979.1"/>
    </source>
</evidence>
<keyword evidence="1" id="KW-0812">Transmembrane</keyword>
<organism evidence="2 4">
    <name type="scientific">Kocuria flava</name>
    <dbReference type="NCBI Taxonomy" id="446860"/>
    <lineage>
        <taxon>Bacteria</taxon>
        <taxon>Bacillati</taxon>
        <taxon>Actinomycetota</taxon>
        <taxon>Actinomycetes</taxon>
        <taxon>Micrococcales</taxon>
        <taxon>Micrococcaceae</taxon>
        <taxon>Kocuria</taxon>
    </lineage>
</organism>
<dbReference type="EMBL" id="CP013254">
    <property type="protein sequence ID" value="ALU40168.1"/>
    <property type="molecule type" value="Genomic_DNA"/>
</dbReference>
<keyword evidence="1" id="KW-1133">Transmembrane helix</keyword>
<reference evidence="3 5" key="2">
    <citation type="submission" date="2019-07" db="EMBL/GenBank/DDBJ databases">
        <title>Whole genome shotgun sequence of Kocuria flava NBRC 107626.</title>
        <authorList>
            <person name="Hosoyama A."/>
            <person name="Uohara A."/>
            <person name="Ohji S."/>
            <person name="Ichikawa N."/>
        </authorList>
    </citation>
    <scope>NUCLEOTIDE SEQUENCE [LARGE SCALE GENOMIC DNA]</scope>
    <source>
        <strain evidence="3 5">NBRC 107626</strain>
    </source>
</reference>
<dbReference type="OrthoDB" id="3698172at2"/>
<gene>
    <name evidence="2" type="ORF">AS188_10870</name>
    <name evidence="3" type="ORF">KFL01_22850</name>
</gene>
<keyword evidence="1" id="KW-0472">Membrane</keyword>
<dbReference type="EMBL" id="BJZR01000074">
    <property type="protein sequence ID" value="GEO92979.1"/>
    <property type="molecule type" value="Genomic_DNA"/>
</dbReference>
<evidence type="ECO:0000256" key="1">
    <source>
        <dbReference type="SAM" id="Phobius"/>
    </source>
</evidence>
<feature type="transmembrane region" description="Helical" evidence="1">
    <location>
        <begin position="21"/>
        <end position="40"/>
    </location>
</feature>
<evidence type="ECO:0008006" key="6">
    <source>
        <dbReference type="Google" id="ProtNLM"/>
    </source>
</evidence>
<feature type="transmembrane region" description="Helical" evidence="1">
    <location>
        <begin position="106"/>
        <end position="128"/>
    </location>
</feature>
<dbReference type="Proteomes" id="UP000057181">
    <property type="component" value="Chromosome"/>
</dbReference>
<protein>
    <recommendedName>
        <fullName evidence="6">DUF3054 domain-containing protein</fullName>
    </recommendedName>
</protein>
<evidence type="ECO:0000313" key="5">
    <source>
        <dbReference type="Proteomes" id="UP000321155"/>
    </source>
</evidence>
<proteinExistence type="predicted"/>
<dbReference type="STRING" id="446860.AS188_10870"/>
<dbReference type="Proteomes" id="UP000321155">
    <property type="component" value="Unassembled WGS sequence"/>
</dbReference>
<dbReference type="KEGG" id="kfv:AS188_10870"/>
<evidence type="ECO:0000313" key="4">
    <source>
        <dbReference type="Proteomes" id="UP000057181"/>
    </source>
</evidence>
<keyword evidence="5" id="KW-1185">Reference proteome</keyword>
<name>A0A0U3HH66_9MICC</name>
<dbReference type="RefSeq" id="WP_058858869.1">
    <property type="nucleotide sequence ID" value="NZ_BJZR01000074.1"/>
</dbReference>
<evidence type="ECO:0000313" key="2">
    <source>
        <dbReference type="EMBL" id="ALU40168.1"/>
    </source>
</evidence>
<reference evidence="2 4" key="1">
    <citation type="submission" date="2015-11" db="EMBL/GenBank/DDBJ databases">
        <title>Complete Genome Sequence of Kocuria flava strain HO-9041.</title>
        <authorList>
            <person name="Zhou M."/>
            <person name="Dai J."/>
        </authorList>
    </citation>
    <scope>NUCLEOTIDE SEQUENCE [LARGE SCALE GENOMIC DNA]</scope>
    <source>
        <strain evidence="2 4">HO-9041</strain>
    </source>
</reference>
<dbReference type="InterPro" id="IPR021414">
    <property type="entry name" value="DUF3054"/>
</dbReference>
<feature type="transmembrane region" description="Helical" evidence="1">
    <location>
        <begin position="55"/>
        <end position="72"/>
    </location>
</feature>